<proteinExistence type="predicted"/>
<dbReference type="InterPro" id="IPR000086">
    <property type="entry name" value="NUDIX_hydrolase_dom"/>
</dbReference>
<dbReference type="PANTHER" id="PTHR10885">
    <property type="entry name" value="ISOPENTENYL-DIPHOSPHATE DELTA-ISOMERASE"/>
    <property type="match status" value="1"/>
</dbReference>
<dbReference type="Gene3D" id="3.90.79.10">
    <property type="entry name" value="Nucleoside Triphosphate Pyrophosphohydrolase"/>
    <property type="match status" value="1"/>
</dbReference>
<evidence type="ECO:0000259" key="2">
    <source>
        <dbReference type="PROSITE" id="PS51462"/>
    </source>
</evidence>
<dbReference type="PANTHER" id="PTHR10885:SF20">
    <property type="entry name" value="NUDIX HYDROLASE DOMAIN-CONTAINING PROTEIN"/>
    <property type="match status" value="1"/>
</dbReference>
<dbReference type="InterPro" id="IPR015797">
    <property type="entry name" value="NUDIX_hydrolase-like_dom_sf"/>
</dbReference>
<dbReference type="SUPFAM" id="SSF55811">
    <property type="entry name" value="Nudix"/>
    <property type="match status" value="1"/>
</dbReference>
<feature type="region of interest" description="Disordered" evidence="1">
    <location>
        <begin position="1"/>
        <end position="23"/>
    </location>
</feature>
<organism evidence="3 4">
    <name type="scientific">Laedolimicola intestinihominis</name>
    <dbReference type="NCBI Taxonomy" id="3133166"/>
    <lineage>
        <taxon>Bacteria</taxon>
        <taxon>Bacillati</taxon>
        <taxon>Bacillota</taxon>
        <taxon>Clostridia</taxon>
        <taxon>Lachnospirales</taxon>
        <taxon>Lachnospiraceae</taxon>
        <taxon>Laedolimicola</taxon>
    </lineage>
</organism>
<dbReference type="EMBL" id="JBBMFE010000002">
    <property type="protein sequence ID" value="MEQ2471469.1"/>
    <property type="molecule type" value="Genomic_DNA"/>
</dbReference>
<name>A0ABV1FGQ9_9FIRM</name>
<sequence>MSELLDLRKEDGSRKGETKERELVHRDGDLHGTSHVWLVRYRADRGSADVLLQKRSVHKDSFPGCYDISSAGHIPAGQDFRESALRELREELGVKAEPGELHEVFTHKGYVKDVFYGKPFINYEYSRVYLMEYTGRTGDLKLQKEEVESVLWMDYRACLDGIRNATLKNCIFEDEFEKLTTAIEDYFRKTGRPLACAEKTETWAEDAQNDLQDWIEEQGIYLRQ</sequence>
<accession>A0ABV1FGQ9</accession>
<protein>
    <submittedName>
        <fullName evidence="3">NUDIX domain-containing protein</fullName>
    </submittedName>
</protein>
<keyword evidence="4" id="KW-1185">Reference proteome</keyword>
<evidence type="ECO:0000313" key="3">
    <source>
        <dbReference type="EMBL" id="MEQ2471469.1"/>
    </source>
</evidence>
<evidence type="ECO:0000256" key="1">
    <source>
        <dbReference type="SAM" id="MobiDB-lite"/>
    </source>
</evidence>
<reference evidence="3 4" key="1">
    <citation type="submission" date="2024-03" db="EMBL/GenBank/DDBJ databases">
        <title>Human intestinal bacterial collection.</title>
        <authorList>
            <person name="Pauvert C."/>
            <person name="Hitch T.C.A."/>
            <person name="Clavel T."/>
        </authorList>
    </citation>
    <scope>NUCLEOTIDE SEQUENCE [LARGE SCALE GENOMIC DNA]</scope>
    <source>
        <strain evidence="3 4">CLA-AA-H132</strain>
    </source>
</reference>
<evidence type="ECO:0000313" key="4">
    <source>
        <dbReference type="Proteomes" id="UP001438008"/>
    </source>
</evidence>
<dbReference type="Pfam" id="PF00293">
    <property type="entry name" value="NUDIX"/>
    <property type="match status" value="1"/>
</dbReference>
<dbReference type="PROSITE" id="PS51462">
    <property type="entry name" value="NUDIX"/>
    <property type="match status" value="1"/>
</dbReference>
<comment type="caution">
    <text evidence="3">The sequence shown here is derived from an EMBL/GenBank/DDBJ whole genome shotgun (WGS) entry which is preliminary data.</text>
</comment>
<dbReference type="CDD" id="cd04692">
    <property type="entry name" value="NUDIX_Hydrolase"/>
    <property type="match status" value="1"/>
</dbReference>
<dbReference type="RefSeq" id="WP_349163707.1">
    <property type="nucleotide sequence ID" value="NZ_JBBMFE010000002.1"/>
</dbReference>
<dbReference type="Proteomes" id="UP001438008">
    <property type="component" value="Unassembled WGS sequence"/>
</dbReference>
<feature type="domain" description="Nudix hydrolase" evidence="2">
    <location>
        <begin position="29"/>
        <end position="177"/>
    </location>
</feature>
<gene>
    <name evidence="3" type="ORF">WMO29_02995</name>
</gene>